<comment type="caution">
    <text evidence="2">The sequence shown here is derived from an EMBL/GenBank/DDBJ whole genome shotgun (WGS) entry which is preliminary data.</text>
</comment>
<name>A0ABU6VCF2_9FABA</name>
<dbReference type="Proteomes" id="UP001341840">
    <property type="component" value="Unassembled WGS sequence"/>
</dbReference>
<feature type="region of interest" description="Disordered" evidence="1">
    <location>
        <begin position="75"/>
        <end position="98"/>
    </location>
</feature>
<feature type="compositionally biased region" description="Polar residues" evidence="1">
    <location>
        <begin position="82"/>
        <end position="98"/>
    </location>
</feature>
<sequence length="122" mass="13281">MAEWNARRGRLGAGKDDLVAHGVEPKSEIPNPSHLHDCLPPPSSCVTSSSCSRRVLLPLAEHSLLIVVVVSEVPNPSNSDSLSSYHNTPETSKPPFVSTQNPTFSSLLFSSLQIWRTHLKSL</sequence>
<organism evidence="2 3">
    <name type="scientific">Stylosanthes scabra</name>
    <dbReference type="NCBI Taxonomy" id="79078"/>
    <lineage>
        <taxon>Eukaryota</taxon>
        <taxon>Viridiplantae</taxon>
        <taxon>Streptophyta</taxon>
        <taxon>Embryophyta</taxon>
        <taxon>Tracheophyta</taxon>
        <taxon>Spermatophyta</taxon>
        <taxon>Magnoliopsida</taxon>
        <taxon>eudicotyledons</taxon>
        <taxon>Gunneridae</taxon>
        <taxon>Pentapetalae</taxon>
        <taxon>rosids</taxon>
        <taxon>fabids</taxon>
        <taxon>Fabales</taxon>
        <taxon>Fabaceae</taxon>
        <taxon>Papilionoideae</taxon>
        <taxon>50 kb inversion clade</taxon>
        <taxon>dalbergioids sensu lato</taxon>
        <taxon>Dalbergieae</taxon>
        <taxon>Pterocarpus clade</taxon>
        <taxon>Stylosanthes</taxon>
    </lineage>
</organism>
<proteinExistence type="predicted"/>
<feature type="compositionally biased region" description="Basic and acidic residues" evidence="1">
    <location>
        <begin position="13"/>
        <end position="27"/>
    </location>
</feature>
<reference evidence="2 3" key="1">
    <citation type="journal article" date="2023" name="Plants (Basel)">
        <title>Bridging the Gap: Combining Genomics and Transcriptomics Approaches to Understand Stylosanthes scabra, an Orphan Legume from the Brazilian Caatinga.</title>
        <authorList>
            <person name="Ferreira-Neto J.R.C."/>
            <person name="da Silva M.D."/>
            <person name="Binneck E."/>
            <person name="de Melo N.F."/>
            <person name="da Silva R.H."/>
            <person name="de Melo A.L.T.M."/>
            <person name="Pandolfi V."/>
            <person name="Bustamante F.O."/>
            <person name="Brasileiro-Vidal A.C."/>
            <person name="Benko-Iseppon A.M."/>
        </authorList>
    </citation>
    <scope>NUCLEOTIDE SEQUENCE [LARGE SCALE GENOMIC DNA]</scope>
    <source>
        <tissue evidence="2">Leaves</tissue>
    </source>
</reference>
<feature type="region of interest" description="Disordered" evidence="1">
    <location>
        <begin position="1"/>
        <end position="35"/>
    </location>
</feature>
<dbReference type="EMBL" id="JASCZI010151115">
    <property type="protein sequence ID" value="MED6169638.1"/>
    <property type="molecule type" value="Genomic_DNA"/>
</dbReference>
<gene>
    <name evidence="2" type="ORF">PIB30_023191</name>
</gene>
<protein>
    <submittedName>
        <fullName evidence="2">Uncharacterized protein</fullName>
    </submittedName>
</protein>
<evidence type="ECO:0000313" key="2">
    <source>
        <dbReference type="EMBL" id="MED6169638.1"/>
    </source>
</evidence>
<accession>A0ABU6VCF2</accession>
<keyword evidence="3" id="KW-1185">Reference proteome</keyword>
<evidence type="ECO:0000313" key="3">
    <source>
        <dbReference type="Proteomes" id="UP001341840"/>
    </source>
</evidence>
<evidence type="ECO:0000256" key="1">
    <source>
        <dbReference type="SAM" id="MobiDB-lite"/>
    </source>
</evidence>